<dbReference type="InterPro" id="IPR006342">
    <property type="entry name" value="FkbM_mtfrase"/>
</dbReference>
<keyword evidence="2" id="KW-0808">Transferase</keyword>
<keyword evidence="3" id="KW-1185">Reference proteome</keyword>
<dbReference type="GO" id="GO:0008171">
    <property type="term" value="F:O-methyltransferase activity"/>
    <property type="evidence" value="ECO:0007669"/>
    <property type="project" value="TreeGrafter"/>
</dbReference>
<dbReference type="AlphaFoldDB" id="A0A9X2MVI8"/>
<dbReference type="EMBL" id="JANIPJ010000018">
    <property type="protein sequence ID" value="MCR2806643.1"/>
    <property type="molecule type" value="Genomic_DNA"/>
</dbReference>
<dbReference type="NCBIfam" id="TIGR01444">
    <property type="entry name" value="fkbM_fam"/>
    <property type="match status" value="1"/>
</dbReference>
<evidence type="ECO:0000313" key="3">
    <source>
        <dbReference type="Proteomes" id="UP001141950"/>
    </source>
</evidence>
<proteinExistence type="predicted"/>
<dbReference type="Proteomes" id="UP001141950">
    <property type="component" value="Unassembled WGS sequence"/>
</dbReference>
<accession>A0A9X2MVI8</accession>
<keyword evidence="2" id="KW-0489">Methyltransferase</keyword>
<dbReference type="InterPro" id="IPR029063">
    <property type="entry name" value="SAM-dependent_MTases_sf"/>
</dbReference>
<dbReference type="Gene3D" id="3.40.50.150">
    <property type="entry name" value="Vaccinia Virus protein VP39"/>
    <property type="match status" value="1"/>
</dbReference>
<feature type="domain" description="Methyltransferase FkbM" evidence="1">
    <location>
        <begin position="108"/>
        <end position="215"/>
    </location>
</feature>
<sequence length="265" mass="29860">MEKIIISGTNHPIYVDPKDVKGASLIRYKGVSQPRVVQRWRTMASKLNPDLIIDAGVNYGEIVLSALYPAHASITVIDANEVLRPYLLRSMKEHPNGSQFRYIHALASDQMLDSATFYVDKARSGNSSAYHLGNRAFDEVKVRSVTIDSLFRTNETNGKTLLFKLDVEGYEWQVLRGMKRILAESKEAAGCIEFNMNYMKNKGIDIGAYMQFLSEHFHLYALGDAGKLTAIEPPYLENTKAFFARDTSCNDLILLSDNRLLSKLL</sequence>
<dbReference type="GO" id="GO:0032259">
    <property type="term" value="P:methylation"/>
    <property type="evidence" value="ECO:0007669"/>
    <property type="project" value="UniProtKB-KW"/>
</dbReference>
<dbReference type="PANTHER" id="PTHR36973:SF4">
    <property type="entry name" value="NODULATION PROTEIN"/>
    <property type="match status" value="1"/>
</dbReference>
<dbReference type="Pfam" id="PF05050">
    <property type="entry name" value="Methyltransf_21"/>
    <property type="match status" value="1"/>
</dbReference>
<dbReference type="RefSeq" id="WP_257450287.1">
    <property type="nucleotide sequence ID" value="NZ_JANIPJ010000018.1"/>
</dbReference>
<evidence type="ECO:0000313" key="2">
    <source>
        <dbReference type="EMBL" id="MCR2806643.1"/>
    </source>
</evidence>
<dbReference type="PANTHER" id="PTHR36973">
    <property type="entry name" value="SLL1456 PROTEIN-RELATED"/>
    <property type="match status" value="1"/>
</dbReference>
<name>A0A9X2MVI8_9BACL</name>
<organism evidence="2 3">
    <name type="scientific">Paenibacillus soyae</name>
    <dbReference type="NCBI Taxonomy" id="2969249"/>
    <lineage>
        <taxon>Bacteria</taxon>
        <taxon>Bacillati</taxon>
        <taxon>Bacillota</taxon>
        <taxon>Bacilli</taxon>
        <taxon>Bacillales</taxon>
        <taxon>Paenibacillaceae</taxon>
        <taxon>Paenibacillus</taxon>
    </lineage>
</organism>
<dbReference type="SUPFAM" id="SSF53335">
    <property type="entry name" value="S-adenosyl-L-methionine-dependent methyltransferases"/>
    <property type="match status" value="1"/>
</dbReference>
<reference evidence="2" key="1">
    <citation type="submission" date="2022-08" db="EMBL/GenBank/DDBJ databases">
        <title>The genomic sequence of strain Paenibacillus sp. SCIV0701.</title>
        <authorList>
            <person name="Zhao H."/>
        </authorList>
    </citation>
    <scope>NUCLEOTIDE SEQUENCE</scope>
    <source>
        <strain evidence="2">SCIV0701</strain>
    </source>
</reference>
<evidence type="ECO:0000259" key="1">
    <source>
        <dbReference type="Pfam" id="PF05050"/>
    </source>
</evidence>
<gene>
    <name evidence="2" type="ORF">NQZ67_22425</name>
</gene>
<protein>
    <submittedName>
        <fullName evidence="2">FkbM family methyltransferase</fullName>
    </submittedName>
</protein>
<dbReference type="InterPro" id="IPR053188">
    <property type="entry name" value="FkbM_Methyltransferase"/>
</dbReference>
<comment type="caution">
    <text evidence="2">The sequence shown here is derived from an EMBL/GenBank/DDBJ whole genome shotgun (WGS) entry which is preliminary data.</text>
</comment>